<dbReference type="InterPro" id="IPR007741">
    <property type="entry name" value="Ribosomal_mL43/mS25/NADH_DH"/>
</dbReference>
<keyword evidence="4" id="KW-0496">Mitochondrion</keyword>
<dbReference type="PANTHER" id="PTHR13274:SF2">
    <property type="entry name" value="SMALL RIBOSOMAL SUBUNIT PROTEIN MS25"/>
    <property type="match status" value="1"/>
</dbReference>
<gene>
    <name evidence="9" type="ORF">EVEC_LOCUS11239</name>
</gene>
<dbReference type="InterPro" id="IPR040049">
    <property type="entry name" value="Ribosomal_mS25/mL61"/>
</dbReference>
<protein>
    <recommendedName>
        <fullName evidence="6">Small ribosomal subunit protein mS25</fullName>
    </recommendedName>
    <alternativeName>
        <fullName evidence="7">28S ribosomal protein S25, mitochondrial</fullName>
    </alternativeName>
</protein>
<evidence type="ECO:0000259" key="8">
    <source>
        <dbReference type="SMART" id="SM00916"/>
    </source>
</evidence>
<dbReference type="GO" id="GO:1990904">
    <property type="term" value="C:ribonucleoprotein complex"/>
    <property type="evidence" value="ECO:0007669"/>
    <property type="project" value="UniProtKB-KW"/>
</dbReference>
<evidence type="ECO:0000256" key="5">
    <source>
        <dbReference type="ARBA" id="ARBA00023274"/>
    </source>
</evidence>
<accession>A0A0N4VM43</accession>
<dbReference type="InterPro" id="IPR036249">
    <property type="entry name" value="Thioredoxin-like_sf"/>
</dbReference>
<reference evidence="11" key="1">
    <citation type="submission" date="2017-02" db="UniProtKB">
        <authorList>
            <consortium name="WormBaseParasite"/>
        </authorList>
    </citation>
    <scope>IDENTIFICATION</scope>
</reference>
<dbReference type="PANTHER" id="PTHR13274">
    <property type="entry name" value="MITOCHONDRIAL RIBOSOMAL PROTEIN S25"/>
    <property type="match status" value="1"/>
</dbReference>
<sequence length="172" mass="20234">MPFMIGSTPLRRTYYFLKQGKIHFRDSVKVFALGFHRSPTPGQNGVREFVYWHWAQLQYNNPEVQLVKFVDRTLVPFALAFLDDGREILFDLENKTREEIVDSINKTVGKTELVLKRERLEKVQEKNPASFGSNYVRHCMCEVQGQHPCPTLCEIPDYLRGNYRWNHKNAIE</sequence>
<evidence type="ECO:0000256" key="3">
    <source>
        <dbReference type="ARBA" id="ARBA00022980"/>
    </source>
</evidence>
<dbReference type="GO" id="GO:0005739">
    <property type="term" value="C:mitochondrion"/>
    <property type="evidence" value="ECO:0007669"/>
    <property type="project" value="UniProtKB-SubCell"/>
</dbReference>
<evidence type="ECO:0000256" key="1">
    <source>
        <dbReference type="ARBA" id="ARBA00004173"/>
    </source>
</evidence>
<proteinExistence type="inferred from homology"/>
<dbReference type="Gene3D" id="3.40.30.10">
    <property type="entry name" value="Glutaredoxin"/>
    <property type="match status" value="1"/>
</dbReference>
<keyword evidence="10" id="KW-1185">Reference proteome</keyword>
<dbReference type="SMART" id="SM00916">
    <property type="entry name" value="L51_S25_CI-B8"/>
    <property type="match status" value="1"/>
</dbReference>
<comment type="subcellular location">
    <subcellularLocation>
        <location evidence="1">Mitochondrion</location>
    </subcellularLocation>
</comment>
<evidence type="ECO:0000256" key="4">
    <source>
        <dbReference type="ARBA" id="ARBA00023128"/>
    </source>
</evidence>
<dbReference type="Proteomes" id="UP000274131">
    <property type="component" value="Unassembled WGS sequence"/>
</dbReference>
<dbReference type="AlphaFoldDB" id="A0A0N4VM43"/>
<organism evidence="11">
    <name type="scientific">Enterobius vermicularis</name>
    <name type="common">Human pinworm</name>
    <dbReference type="NCBI Taxonomy" id="51028"/>
    <lineage>
        <taxon>Eukaryota</taxon>
        <taxon>Metazoa</taxon>
        <taxon>Ecdysozoa</taxon>
        <taxon>Nematoda</taxon>
        <taxon>Chromadorea</taxon>
        <taxon>Rhabditida</taxon>
        <taxon>Spirurina</taxon>
        <taxon>Oxyuridomorpha</taxon>
        <taxon>Oxyuroidea</taxon>
        <taxon>Oxyuridae</taxon>
        <taxon>Enterobius</taxon>
    </lineage>
</organism>
<evidence type="ECO:0000256" key="7">
    <source>
        <dbReference type="ARBA" id="ARBA00035369"/>
    </source>
</evidence>
<evidence type="ECO:0000313" key="10">
    <source>
        <dbReference type="Proteomes" id="UP000274131"/>
    </source>
</evidence>
<reference evidence="9 10" key="2">
    <citation type="submission" date="2018-10" db="EMBL/GenBank/DDBJ databases">
        <authorList>
            <consortium name="Pathogen Informatics"/>
        </authorList>
    </citation>
    <scope>NUCLEOTIDE SEQUENCE [LARGE SCALE GENOMIC DNA]</scope>
</reference>
<dbReference type="STRING" id="51028.A0A0N4VM43"/>
<dbReference type="SUPFAM" id="SSF52833">
    <property type="entry name" value="Thioredoxin-like"/>
    <property type="match status" value="1"/>
</dbReference>
<evidence type="ECO:0000313" key="9">
    <source>
        <dbReference type="EMBL" id="VDD96488.1"/>
    </source>
</evidence>
<feature type="domain" description="Ribosomal protein/NADH dehydrogenase" evidence="8">
    <location>
        <begin position="38"/>
        <end position="111"/>
    </location>
</feature>
<dbReference type="WBParaSite" id="EVEC_0001199401-mRNA-1">
    <property type="protein sequence ID" value="EVEC_0001199401-mRNA-1"/>
    <property type="gene ID" value="EVEC_0001199401"/>
</dbReference>
<comment type="similarity">
    <text evidence="2">Belongs to the mitochondrion-specific ribosomal protein mS25 family.</text>
</comment>
<dbReference type="OrthoDB" id="5919182at2759"/>
<name>A0A0N4VM43_ENTVE</name>
<keyword evidence="5" id="KW-0687">Ribonucleoprotein</keyword>
<dbReference type="Pfam" id="PF05047">
    <property type="entry name" value="L51_S25_CI-B8"/>
    <property type="match status" value="1"/>
</dbReference>
<dbReference type="EMBL" id="UXUI01011752">
    <property type="protein sequence ID" value="VDD96488.1"/>
    <property type="molecule type" value="Genomic_DNA"/>
</dbReference>
<evidence type="ECO:0000256" key="2">
    <source>
        <dbReference type="ARBA" id="ARBA00008046"/>
    </source>
</evidence>
<dbReference type="GO" id="GO:0003735">
    <property type="term" value="F:structural constituent of ribosome"/>
    <property type="evidence" value="ECO:0007669"/>
    <property type="project" value="InterPro"/>
</dbReference>
<keyword evidence="3" id="KW-0689">Ribosomal protein</keyword>
<evidence type="ECO:0000313" key="11">
    <source>
        <dbReference type="WBParaSite" id="EVEC_0001199401-mRNA-1"/>
    </source>
</evidence>
<dbReference type="GO" id="GO:0005840">
    <property type="term" value="C:ribosome"/>
    <property type="evidence" value="ECO:0007669"/>
    <property type="project" value="UniProtKB-KW"/>
</dbReference>
<evidence type="ECO:0000256" key="6">
    <source>
        <dbReference type="ARBA" id="ARBA00035139"/>
    </source>
</evidence>